<evidence type="ECO:0000256" key="1">
    <source>
        <dbReference type="SAM" id="MobiDB-lite"/>
    </source>
</evidence>
<dbReference type="Proteomes" id="UP001457282">
    <property type="component" value="Unassembled WGS sequence"/>
</dbReference>
<protein>
    <submittedName>
        <fullName evidence="2">Uncharacterized protein</fullName>
    </submittedName>
</protein>
<comment type="caution">
    <text evidence="2">The sequence shown here is derived from an EMBL/GenBank/DDBJ whole genome shotgun (WGS) entry which is preliminary data.</text>
</comment>
<feature type="compositionally biased region" description="Polar residues" evidence="1">
    <location>
        <begin position="45"/>
        <end position="54"/>
    </location>
</feature>
<feature type="region of interest" description="Disordered" evidence="1">
    <location>
        <begin position="69"/>
        <end position="99"/>
    </location>
</feature>
<proteinExistence type="predicted"/>
<name>A0AAW1XM26_RUBAR</name>
<feature type="region of interest" description="Disordered" evidence="1">
    <location>
        <begin position="1"/>
        <end position="55"/>
    </location>
</feature>
<organism evidence="2 3">
    <name type="scientific">Rubus argutus</name>
    <name type="common">Southern blackberry</name>
    <dbReference type="NCBI Taxonomy" id="59490"/>
    <lineage>
        <taxon>Eukaryota</taxon>
        <taxon>Viridiplantae</taxon>
        <taxon>Streptophyta</taxon>
        <taxon>Embryophyta</taxon>
        <taxon>Tracheophyta</taxon>
        <taxon>Spermatophyta</taxon>
        <taxon>Magnoliopsida</taxon>
        <taxon>eudicotyledons</taxon>
        <taxon>Gunneridae</taxon>
        <taxon>Pentapetalae</taxon>
        <taxon>rosids</taxon>
        <taxon>fabids</taxon>
        <taxon>Rosales</taxon>
        <taxon>Rosaceae</taxon>
        <taxon>Rosoideae</taxon>
        <taxon>Rosoideae incertae sedis</taxon>
        <taxon>Rubus</taxon>
    </lineage>
</organism>
<evidence type="ECO:0000313" key="2">
    <source>
        <dbReference type="EMBL" id="KAK9937401.1"/>
    </source>
</evidence>
<accession>A0AAW1XM26</accession>
<reference evidence="2 3" key="1">
    <citation type="journal article" date="2023" name="G3 (Bethesda)">
        <title>A chromosome-length genome assembly and annotation of blackberry (Rubus argutus, cv. 'Hillquist').</title>
        <authorList>
            <person name="Bruna T."/>
            <person name="Aryal R."/>
            <person name="Dudchenko O."/>
            <person name="Sargent D.J."/>
            <person name="Mead D."/>
            <person name="Buti M."/>
            <person name="Cavallini A."/>
            <person name="Hytonen T."/>
            <person name="Andres J."/>
            <person name="Pham M."/>
            <person name="Weisz D."/>
            <person name="Mascagni F."/>
            <person name="Usai G."/>
            <person name="Natali L."/>
            <person name="Bassil N."/>
            <person name="Fernandez G.E."/>
            <person name="Lomsadze A."/>
            <person name="Armour M."/>
            <person name="Olukolu B."/>
            <person name="Poorten T."/>
            <person name="Britton C."/>
            <person name="Davik J."/>
            <person name="Ashrafi H."/>
            <person name="Aiden E.L."/>
            <person name="Borodovsky M."/>
            <person name="Worthington M."/>
        </authorList>
    </citation>
    <scope>NUCLEOTIDE SEQUENCE [LARGE SCALE GENOMIC DNA]</scope>
    <source>
        <strain evidence="2">PI 553951</strain>
    </source>
</reference>
<dbReference type="EMBL" id="JBEDUW010000003">
    <property type="protein sequence ID" value="KAK9937401.1"/>
    <property type="molecule type" value="Genomic_DNA"/>
</dbReference>
<keyword evidence="3" id="KW-1185">Reference proteome</keyword>
<dbReference type="AlphaFoldDB" id="A0AAW1XM26"/>
<sequence length="160" mass="17313">MDGRRKHSMTSLSSKPRAPKPAQKPQPGSDNHEPSSTAKPRIERSQNPAPSSTALRLAGWLLRTLSELGLKKPRRSSQLHPQKARGPGRVGPGQTGSARRAVQGFGSSSLHLRCSVIVGGMDKLSAQSLMSRLHVMIATQGSRKLAITTCHMRGRVRDLL</sequence>
<evidence type="ECO:0000313" key="3">
    <source>
        <dbReference type="Proteomes" id="UP001457282"/>
    </source>
</evidence>
<gene>
    <name evidence="2" type="ORF">M0R45_014195</name>
</gene>